<comment type="caution">
    <text evidence="3">The sequence shown here is derived from an EMBL/GenBank/DDBJ whole genome shotgun (WGS) entry which is preliminary data.</text>
</comment>
<evidence type="ECO:0000256" key="2">
    <source>
        <dbReference type="SAM" id="SignalP"/>
    </source>
</evidence>
<dbReference type="AlphaFoldDB" id="A0AA36IWV4"/>
<keyword evidence="1" id="KW-0812">Transmembrane</keyword>
<protein>
    <submittedName>
        <fullName evidence="3">Uncharacterized protein</fullName>
    </submittedName>
</protein>
<feature type="transmembrane region" description="Helical" evidence="1">
    <location>
        <begin position="278"/>
        <end position="296"/>
    </location>
</feature>
<feature type="transmembrane region" description="Helical" evidence="1">
    <location>
        <begin position="158"/>
        <end position="178"/>
    </location>
</feature>
<accession>A0AA36IWV4</accession>
<feature type="signal peptide" evidence="2">
    <location>
        <begin position="1"/>
        <end position="27"/>
    </location>
</feature>
<dbReference type="Proteomes" id="UP001178507">
    <property type="component" value="Unassembled WGS sequence"/>
</dbReference>
<reference evidence="3" key="1">
    <citation type="submission" date="2023-08" db="EMBL/GenBank/DDBJ databases">
        <authorList>
            <person name="Chen Y."/>
            <person name="Shah S."/>
            <person name="Dougan E. K."/>
            <person name="Thang M."/>
            <person name="Chan C."/>
        </authorList>
    </citation>
    <scope>NUCLEOTIDE SEQUENCE</scope>
</reference>
<feature type="transmembrane region" description="Helical" evidence="1">
    <location>
        <begin position="133"/>
        <end position="152"/>
    </location>
</feature>
<feature type="transmembrane region" description="Helical" evidence="1">
    <location>
        <begin position="190"/>
        <end position="214"/>
    </location>
</feature>
<evidence type="ECO:0000313" key="3">
    <source>
        <dbReference type="EMBL" id="CAJ1394977.1"/>
    </source>
</evidence>
<organism evidence="3 4">
    <name type="scientific">Effrenium voratum</name>
    <dbReference type="NCBI Taxonomy" id="2562239"/>
    <lineage>
        <taxon>Eukaryota</taxon>
        <taxon>Sar</taxon>
        <taxon>Alveolata</taxon>
        <taxon>Dinophyceae</taxon>
        <taxon>Suessiales</taxon>
        <taxon>Symbiodiniaceae</taxon>
        <taxon>Effrenium</taxon>
    </lineage>
</organism>
<feature type="chain" id="PRO_5041304072" evidence="2">
    <location>
        <begin position="28"/>
        <end position="639"/>
    </location>
</feature>
<feature type="transmembrane region" description="Helical" evidence="1">
    <location>
        <begin position="72"/>
        <end position="97"/>
    </location>
</feature>
<feature type="transmembrane region" description="Helical" evidence="1">
    <location>
        <begin position="226"/>
        <end position="248"/>
    </location>
</feature>
<proteinExistence type="predicted"/>
<feature type="transmembrane region" description="Helical" evidence="1">
    <location>
        <begin position="43"/>
        <end position="60"/>
    </location>
</feature>
<gene>
    <name evidence="3" type="ORF">EVOR1521_LOCUS19522</name>
</gene>
<dbReference type="EMBL" id="CAUJNA010003002">
    <property type="protein sequence ID" value="CAJ1394977.1"/>
    <property type="molecule type" value="Genomic_DNA"/>
</dbReference>
<keyword evidence="1" id="KW-1133">Transmembrane helix</keyword>
<keyword evidence="4" id="KW-1185">Reference proteome</keyword>
<evidence type="ECO:0000256" key="1">
    <source>
        <dbReference type="SAM" id="Phobius"/>
    </source>
</evidence>
<evidence type="ECO:0000313" key="4">
    <source>
        <dbReference type="Proteomes" id="UP001178507"/>
    </source>
</evidence>
<keyword evidence="2" id="KW-0732">Signal</keyword>
<name>A0AA36IWV4_9DINO</name>
<sequence>MADRQHSLLVLLSLAVMLTGWMSPEYAEKFGVLSLTDFLGDAPLAAALLSQSFWVVLAFVPRQQGGEWSLSLPCLGSVWFMASLVTVLNLVVHTMWYKSMTGTTPAINTLLWNLDILAALCLEAIVTLQAPTLAATLGGCITLGGTILALQSTDGENTWWGCLLCFTATTLFSGLAIFTSRFLDLEKCQLVPLMAIEGVLSLGACIVFVALSALEVVSLPMAPSKASVFMGMSALMLNLGWLSVAALLGAPMAAMAACLSLPLSLLLDAVLLHASATMVQLLGSLLVILGFCVSHFRRKEAEASEEPEEVTEVTSPICCYLPIPLVQKNWSDLHELTFHGSGHAFKVEFDRMSKAMLLSFWIPGSLEQTSIHLGVIQASPAKQQQCALDVRHALPACMQYSPEWCWATVASQLAGFYDPTHYPEAGRLENLGTSDLNTEKQMANSCVGGECRIVGSVRAPNIMDACCTDDVAPTRHDVTCAPGASAKDIETAIEWSSQQKYQAVGPLSEDQLIEVLNQGHPLGYAVFWVDPASGWHLGGHIMVIGGCSGDGRYYVHDSLTNTSRAGLWQELKYDELLNRNPWNAMDMWPSVSTLNGKPVVDASNEEIKEWFASNGPVGQWALTFVLSTDVMNLGIETDY</sequence>
<keyword evidence="1" id="KW-0472">Membrane</keyword>